<reference evidence="2 3" key="1">
    <citation type="submission" date="2019-09" db="EMBL/GenBank/DDBJ databases">
        <title>Genome sequence and assembly of Flavobacterium sp.</title>
        <authorList>
            <person name="Chhetri G."/>
        </authorList>
    </citation>
    <scope>NUCLEOTIDE SEQUENCE [LARGE SCALE GENOMIC DNA]</scope>
    <source>
        <strain evidence="2 3">SNL9</strain>
    </source>
</reference>
<sequence length="208" mass="24042">MIILKNKQTLKEEDKFKRITQYFNHKNNVNSFKDISLFTDISLYQNVNYSCKNLTNQTAVLIPLVGSFSINNNNVQANEIISVPVIKNETIDIKALAEDFSYGLFFIVQQQSNITQNIDITLQQNKLSKFSLIHKKTNIYFGLYELRTKDFLTIDKKNNYMIFIISGAFEVNDRLLEAREALLIENTDLIDFEALSNNALIQIIELIT</sequence>
<dbReference type="InterPro" id="IPR041602">
    <property type="entry name" value="Quercetinase_C"/>
</dbReference>
<dbReference type="AlphaFoldDB" id="A0A5M6CCQ1"/>
<dbReference type="Proteomes" id="UP000325141">
    <property type="component" value="Unassembled WGS sequence"/>
</dbReference>
<protein>
    <recommendedName>
        <fullName evidence="1">Quercetin 2,3-dioxygenase C-terminal cupin domain-containing protein</fullName>
    </recommendedName>
</protein>
<dbReference type="EMBL" id="VWSG01000010">
    <property type="protein sequence ID" value="KAA5532934.1"/>
    <property type="molecule type" value="Genomic_DNA"/>
</dbReference>
<keyword evidence="3" id="KW-1185">Reference proteome</keyword>
<proteinExistence type="predicted"/>
<gene>
    <name evidence="2" type="ORF">F0460_12880</name>
</gene>
<evidence type="ECO:0000259" key="1">
    <source>
        <dbReference type="Pfam" id="PF17954"/>
    </source>
</evidence>
<dbReference type="Gene3D" id="2.60.120.10">
    <property type="entry name" value="Jelly Rolls"/>
    <property type="match status" value="1"/>
</dbReference>
<dbReference type="Pfam" id="PF17954">
    <property type="entry name" value="Pirin_C_2"/>
    <property type="match status" value="1"/>
</dbReference>
<name>A0A5M6CCQ1_9FLAO</name>
<organism evidence="2 3">
    <name type="scientific">Paenimyroides baculatum</name>
    <dbReference type="NCBI Taxonomy" id="2608000"/>
    <lineage>
        <taxon>Bacteria</taxon>
        <taxon>Pseudomonadati</taxon>
        <taxon>Bacteroidota</taxon>
        <taxon>Flavobacteriia</taxon>
        <taxon>Flavobacteriales</taxon>
        <taxon>Flavobacteriaceae</taxon>
        <taxon>Paenimyroides</taxon>
    </lineage>
</organism>
<evidence type="ECO:0000313" key="2">
    <source>
        <dbReference type="EMBL" id="KAA5532934.1"/>
    </source>
</evidence>
<accession>A0A5M6CCQ1</accession>
<dbReference type="RefSeq" id="WP_150013854.1">
    <property type="nucleotide sequence ID" value="NZ_VWSG01000010.1"/>
</dbReference>
<evidence type="ECO:0000313" key="3">
    <source>
        <dbReference type="Proteomes" id="UP000325141"/>
    </source>
</evidence>
<feature type="domain" description="Quercetin 2,3-dioxygenase C-terminal cupin" evidence="1">
    <location>
        <begin position="133"/>
        <end position="200"/>
    </location>
</feature>
<comment type="caution">
    <text evidence="2">The sequence shown here is derived from an EMBL/GenBank/DDBJ whole genome shotgun (WGS) entry which is preliminary data.</text>
</comment>
<dbReference type="InterPro" id="IPR014710">
    <property type="entry name" value="RmlC-like_jellyroll"/>
</dbReference>